<keyword evidence="4" id="KW-1185">Reference proteome</keyword>
<protein>
    <recommendedName>
        <fullName evidence="2">DUF6533 domain-containing protein</fullName>
    </recommendedName>
</protein>
<keyword evidence="1" id="KW-1133">Transmembrane helix</keyword>
<gene>
    <name evidence="3" type="ORF">FA13DRAFT_164419</name>
</gene>
<dbReference type="Pfam" id="PF20151">
    <property type="entry name" value="DUF6533"/>
    <property type="match status" value="1"/>
</dbReference>
<evidence type="ECO:0000256" key="1">
    <source>
        <dbReference type="SAM" id="Phobius"/>
    </source>
</evidence>
<comment type="caution">
    <text evidence="3">The sequence shown here is derived from an EMBL/GenBank/DDBJ whole genome shotgun (WGS) entry which is preliminary data.</text>
</comment>
<feature type="transmembrane region" description="Helical" evidence="1">
    <location>
        <begin position="124"/>
        <end position="148"/>
    </location>
</feature>
<name>A0A4Y7TI27_COPMI</name>
<dbReference type="EMBL" id="QPFP01000012">
    <property type="protein sequence ID" value="TEB33661.1"/>
    <property type="molecule type" value="Genomic_DNA"/>
</dbReference>
<feature type="transmembrane region" description="Helical" evidence="1">
    <location>
        <begin position="252"/>
        <end position="270"/>
    </location>
</feature>
<dbReference type="OrthoDB" id="3035007at2759"/>
<organism evidence="3 4">
    <name type="scientific">Coprinellus micaceus</name>
    <name type="common">Glistening ink-cap mushroom</name>
    <name type="synonym">Coprinus micaceus</name>
    <dbReference type="NCBI Taxonomy" id="71717"/>
    <lineage>
        <taxon>Eukaryota</taxon>
        <taxon>Fungi</taxon>
        <taxon>Dikarya</taxon>
        <taxon>Basidiomycota</taxon>
        <taxon>Agaricomycotina</taxon>
        <taxon>Agaricomycetes</taxon>
        <taxon>Agaricomycetidae</taxon>
        <taxon>Agaricales</taxon>
        <taxon>Agaricineae</taxon>
        <taxon>Psathyrellaceae</taxon>
        <taxon>Coprinellus</taxon>
    </lineage>
</organism>
<accession>A0A4Y7TI27</accession>
<dbReference type="Proteomes" id="UP000298030">
    <property type="component" value="Unassembled WGS sequence"/>
</dbReference>
<keyword evidence="1" id="KW-0472">Membrane</keyword>
<evidence type="ECO:0000313" key="3">
    <source>
        <dbReference type="EMBL" id="TEB33661.1"/>
    </source>
</evidence>
<keyword evidence="1" id="KW-0812">Transmembrane</keyword>
<feature type="transmembrane region" description="Helical" evidence="1">
    <location>
        <begin position="220"/>
        <end position="240"/>
    </location>
</feature>
<dbReference type="InterPro" id="IPR045340">
    <property type="entry name" value="DUF6533"/>
</dbReference>
<feature type="domain" description="DUF6533" evidence="2">
    <location>
        <begin position="26"/>
        <end position="70"/>
    </location>
</feature>
<feature type="transmembrane region" description="Helical" evidence="1">
    <location>
        <begin position="182"/>
        <end position="200"/>
    </location>
</feature>
<reference evidence="3 4" key="1">
    <citation type="journal article" date="2019" name="Nat. Ecol. Evol.">
        <title>Megaphylogeny resolves global patterns of mushroom evolution.</title>
        <authorList>
            <person name="Varga T."/>
            <person name="Krizsan K."/>
            <person name="Foldi C."/>
            <person name="Dima B."/>
            <person name="Sanchez-Garcia M."/>
            <person name="Sanchez-Ramirez S."/>
            <person name="Szollosi G.J."/>
            <person name="Szarkandi J.G."/>
            <person name="Papp V."/>
            <person name="Albert L."/>
            <person name="Andreopoulos W."/>
            <person name="Angelini C."/>
            <person name="Antonin V."/>
            <person name="Barry K.W."/>
            <person name="Bougher N.L."/>
            <person name="Buchanan P."/>
            <person name="Buyck B."/>
            <person name="Bense V."/>
            <person name="Catcheside P."/>
            <person name="Chovatia M."/>
            <person name="Cooper J."/>
            <person name="Damon W."/>
            <person name="Desjardin D."/>
            <person name="Finy P."/>
            <person name="Geml J."/>
            <person name="Haridas S."/>
            <person name="Hughes K."/>
            <person name="Justo A."/>
            <person name="Karasinski D."/>
            <person name="Kautmanova I."/>
            <person name="Kiss B."/>
            <person name="Kocsube S."/>
            <person name="Kotiranta H."/>
            <person name="LaButti K.M."/>
            <person name="Lechner B.E."/>
            <person name="Liimatainen K."/>
            <person name="Lipzen A."/>
            <person name="Lukacs Z."/>
            <person name="Mihaltcheva S."/>
            <person name="Morgado L.N."/>
            <person name="Niskanen T."/>
            <person name="Noordeloos M.E."/>
            <person name="Ohm R.A."/>
            <person name="Ortiz-Santana B."/>
            <person name="Ovrebo C."/>
            <person name="Racz N."/>
            <person name="Riley R."/>
            <person name="Savchenko A."/>
            <person name="Shiryaev A."/>
            <person name="Soop K."/>
            <person name="Spirin V."/>
            <person name="Szebenyi C."/>
            <person name="Tomsovsky M."/>
            <person name="Tulloss R.E."/>
            <person name="Uehling J."/>
            <person name="Grigoriev I.V."/>
            <person name="Vagvolgyi C."/>
            <person name="Papp T."/>
            <person name="Martin F.M."/>
            <person name="Miettinen O."/>
            <person name="Hibbett D.S."/>
            <person name="Nagy L.G."/>
        </authorList>
    </citation>
    <scope>NUCLEOTIDE SEQUENCE [LARGE SCALE GENOMIC DNA]</scope>
    <source>
        <strain evidence="3 4">FP101781</strain>
    </source>
</reference>
<dbReference type="AlphaFoldDB" id="A0A4Y7TI27"/>
<evidence type="ECO:0000259" key="2">
    <source>
        <dbReference type="Pfam" id="PF20151"/>
    </source>
</evidence>
<sequence length="297" mass="33938">MSVDEKTAQRILELLPQFQAWHIEEYITLSSFTALTYYYLTSFDEEVAYIWSQKRTFGKIFYLTTRYSAISTMAFAFLTNWRTYMRIPVSGCQTIIYFQNLSRTSAEATLWLCLYALIGGKARYLCFLVVIFLAFSIPISVLGLHHVLTQKAIDRSILDHTLGYACNFAPGKYPTHQVISEYINLTRTALALLAGVVTIVKRYRGHNSTLLKVIKREGGFYYMSALVLRFLVSLSGNTGSPVLSVIHDAYRILWAVRWLLTFMFVDRLVLQMRKVDDPGTRAAISTLIFQHDPKTGA</sequence>
<evidence type="ECO:0000313" key="4">
    <source>
        <dbReference type="Proteomes" id="UP000298030"/>
    </source>
</evidence>
<proteinExistence type="predicted"/>